<dbReference type="RefSeq" id="WP_338077260.1">
    <property type="nucleotide sequence ID" value="NZ_VLKS01000010.1"/>
</dbReference>
<protein>
    <submittedName>
        <fullName evidence="2">Glycosyltransferase involved in cell wall bisynthesis</fullName>
    </submittedName>
</protein>
<dbReference type="InterPro" id="IPR050194">
    <property type="entry name" value="Glycosyltransferase_grp1"/>
</dbReference>
<dbReference type="EMBL" id="FMAE01000008">
    <property type="protein sequence ID" value="SCB46363.1"/>
    <property type="molecule type" value="Genomic_DNA"/>
</dbReference>
<dbReference type="InterPro" id="IPR028098">
    <property type="entry name" value="Glyco_trans_4-like_N"/>
</dbReference>
<evidence type="ECO:0000259" key="1">
    <source>
        <dbReference type="Pfam" id="PF13439"/>
    </source>
</evidence>
<dbReference type="Pfam" id="PF13692">
    <property type="entry name" value="Glyco_trans_1_4"/>
    <property type="match status" value="1"/>
</dbReference>
<dbReference type="Proteomes" id="UP000183174">
    <property type="component" value="Unassembled WGS sequence"/>
</dbReference>
<dbReference type="AlphaFoldDB" id="A0A1C3X296"/>
<dbReference type="Gene3D" id="3.40.50.2000">
    <property type="entry name" value="Glycogen Phosphorylase B"/>
    <property type="match status" value="2"/>
</dbReference>
<keyword evidence="2" id="KW-0808">Transferase</keyword>
<dbReference type="SUPFAM" id="SSF53756">
    <property type="entry name" value="UDP-Glycosyltransferase/glycogen phosphorylase"/>
    <property type="match status" value="1"/>
</dbReference>
<evidence type="ECO:0000313" key="3">
    <source>
        <dbReference type="Proteomes" id="UP000183174"/>
    </source>
</evidence>
<accession>A0A1C3X296</accession>
<sequence length="396" mass="43708">MVPVCVNRMTQNHISDRPAARRIAFATIGDGRQVRFWSGTPFHMSRSLAGEGHELVHIGPLSAPILPLYKTYSRLCRAFRRRGRSPLHAGAVVAQYAADSARKIRAVSPDIVFAPAGSTFAWSVPNGVPLVYASDATFRLIENYHPNYRNLSRGARDVAERVERDTIARADLILYPSEWAAESAIRDYGADRSRVHVIPWGANLEEAPDRASVLGCRKPGPCRLLFIGANWEEKGADIAVGVLAELRKRGMEAELVICGCTPSKSVAQDGLTIIPYLDKCDREQRNRLDQLYRDADLFLLPTRADCYGIVFCEAAAHGVPSIAPATGGVPCVVRNGETGLLLPPNATKADYAAVIFETFANQDRLARLRQSSRDAFEARLNWQAWARRVSDLIETL</sequence>
<evidence type="ECO:0000313" key="2">
    <source>
        <dbReference type="EMBL" id="SCB46363.1"/>
    </source>
</evidence>
<dbReference type="Pfam" id="PF13439">
    <property type="entry name" value="Glyco_transf_4"/>
    <property type="match status" value="1"/>
</dbReference>
<gene>
    <name evidence="2" type="ORF">GA0061099_1008359</name>
</gene>
<reference evidence="2 3" key="1">
    <citation type="submission" date="2016-08" db="EMBL/GenBank/DDBJ databases">
        <authorList>
            <person name="Seilhamer J.J."/>
        </authorList>
    </citation>
    <scope>NUCLEOTIDE SEQUENCE [LARGE SCALE GENOMIC DNA]</scope>
    <source>
        <strain evidence="2 3">CCBAU 10071</strain>
    </source>
</reference>
<proteinExistence type="predicted"/>
<name>A0A1C3X296_9BRAD</name>
<dbReference type="PANTHER" id="PTHR45947:SF3">
    <property type="entry name" value="SULFOQUINOVOSYL TRANSFERASE SQD2"/>
    <property type="match status" value="1"/>
</dbReference>
<organism evidence="2 3">
    <name type="scientific">Bradyrhizobium yuanmingense</name>
    <dbReference type="NCBI Taxonomy" id="108015"/>
    <lineage>
        <taxon>Bacteria</taxon>
        <taxon>Pseudomonadati</taxon>
        <taxon>Pseudomonadota</taxon>
        <taxon>Alphaproteobacteria</taxon>
        <taxon>Hyphomicrobiales</taxon>
        <taxon>Nitrobacteraceae</taxon>
        <taxon>Bradyrhizobium</taxon>
    </lineage>
</organism>
<dbReference type="CDD" id="cd03801">
    <property type="entry name" value="GT4_PimA-like"/>
    <property type="match status" value="1"/>
</dbReference>
<dbReference type="PANTHER" id="PTHR45947">
    <property type="entry name" value="SULFOQUINOVOSYL TRANSFERASE SQD2"/>
    <property type="match status" value="1"/>
</dbReference>
<feature type="domain" description="Glycosyltransferase subfamily 4-like N-terminal" evidence="1">
    <location>
        <begin position="43"/>
        <end position="205"/>
    </location>
</feature>
<dbReference type="GO" id="GO:0016758">
    <property type="term" value="F:hexosyltransferase activity"/>
    <property type="evidence" value="ECO:0007669"/>
    <property type="project" value="TreeGrafter"/>
</dbReference>